<dbReference type="WBParaSite" id="MCU_004948-RA">
    <property type="protein sequence ID" value="MCU_004948-RA"/>
    <property type="gene ID" value="MCU_004948"/>
</dbReference>
<dbReference type="AlphaFoldDB" id="A0A5K3F4V6"/>
<organism evidence="1">
    <name type="scientific">Mesocestoides corti</name>
    <name type="common">Flatworm</name>
    <dbReference type="NCBI Taxonomy" id="53468"/>
    <lineage>
        <taxon>Eukaryota</taxon>
        <taxon>Metazoa</taxon>
        <taxon>Spiralia</taxon>
        <taxon>Lophotrochozoa</taxon>
        <taxon>Platyhelminthes</taxon>
        <taxon>Cestoda</taxon>
        <taxon>Eucestoda</taxon>
        <taxon>Cyclophyllidea</taxon>
        <taxon>Mesocestoididae</taxon>
        <taxon>Mesocestoides</taxon>
    </lineage>
</organism>
<evidence type="ECO:0000313" key="1">
    <source>
        <dbReference type="WBParaSite" id="MCU_004948-RA"/>
    </source>
</evidence>
<sequence>MMQRCFSQRKPSSSLTTHFYVAGDVDPEYNVANTHPPASSNSSGRRTLLSFQMSADRLEPIAVSCFLQNSVLMSHRTFGPINMQQADVIVDTTGQLFIRNSRLSFSDCLSYPVEFENKDYNTTVQTFTAFIERQC</sequence>
<accession>A0A5K3F4V6</accession>
<reference evidence="1" key="1">
    <citation type="submission" date="2019-11" db="UniProtKB">
        <authorList>
            <consortium name="WormBaseParasite"/>
        </authorList>
    </citation>
    <scope>IDENTIFICATION</scope>
</reference>
<name>A0A5K3F4V6_MESCO</name>
<protein>
    <submittedName>
        <fullName evidence="1">ZP domain-containing protein</fullName>
    </submittedName>
</protein>
<proteinExistence type="predicted"/>